<dbReference type="GO" id="GO:0005576">
    <property type="term" value="C:extracellular region"/>
    <property type="evidence" value="ECO:0007669"/>
    <property type="project" value="UniProtKB-SubCell"/>
</dbReference>
<organism evidence="8 9">
    <name type="scientific">Crotalaria pallida</name>
    <name type="common">Smooth rattlebox</name>
    <name type="synonym">Crotalaria striata</name>
    <dbReference type="NCBI Taxonomy" id="3830"/>
    <lineage>
        <taxon>Eukaryota</taxon>
        <taxon>Viridiplantae</taxon>
        <taxon>Streptophyta</taxon>
        <taxon>Embryophyta</taxon>
        <taxon>Tracheophyta</taxon>
        <taxon>Spermatophyta</taxon>
        <taxon>Magnoliopsida</taxon>
        <taxon>eudicotyledons</taxon>
        <taxon>Gunneridae</taxon>
        <taxon>Pentapetalae</taxon>
        <taxon>rosids</taxon>
        <taxon>fabids</taxon>
        <taxon>Fabales</taxon>
        <taxon>Fabaceae</taxon>
        <taxon>Papilionoideae</taxon>
        <taxon>50 kb inversion clade</taxon>
        <taxon>genistoids sensu lato</taxon>
        <taxon>core genistoids</taxon>
        <taxon>Crotalarieae</taxon>
        <taxon>Crotalaria</taxon>
    </lineage>
</organism>
<dbReference type="Pfam" id="PF17181">
    <property type="entry name" value="EPF"/>
    <property type="match status" value="1"/>
</dbReference>
<dbReference type="PANTHER" id="PTHR33109">
    <property type="entry name" value="EPIDERMAL PATTERNING FACTOR-LIKE PROTEIN 4"/>
    <property type="match status" value="1"/>
</dbReference>
<dbReference type="AlphaFoldDB" id="A0AAN9HZJ9"/>
<accession>A0AAN9HZJ9</accession>
<evidence type="ECO:0000256" key="2">
    <source>
        <dbReference type="ARBA" id="ARBA00008127"/>
    </source>
</evidence>
<dbReference type="GO" id="GO:0010052">
    <property type="term" value="P:guard cell differentiation"/>
    <property type="evidence" value="ECO:0007669"/>
    <property type="project" value="UniProtKB-UniRule"/>
</dbReference>
<reference evidence="8 9" key="1">
    <citation type="submission" date="2024-01" db="EMBL/GenBank/DDBJ databases">
        <title>The genomes of 5 underutilized Papilionoideae crops provide insights into root nodulation and disease resistanc.</title>
        <authorList>
            <person name="Yuan L."/>
        </authorList>
    </citation>
    <scope>NUCLEOTIDE SEQUENCE [LARGE SCALE GENOMIC DNA]</scope>
    <source>
        <strain evidence="8">ZHUSHIDOU_FW_LH</strain>
        <tissue evidence="8">Leaf</tissue>
    </source>
</reference>
<name>A0AAN9HZJ9_CROPI</name>
<dbReference type="PANTHER" id="PTHR33109:SF82">
    <property type="entry name" value="EPIDERMAL PATTERNING FACTOR-LIKE PROTEIN"/>
    <property type="match status" value="1"/>
</dbReference>
<proteinExistence type="inferred from homology"/>
<keyword evidence="4 7" id="KW-0964">Secreted</keyword>
<evidence type="ECO:0000313" key="8">
    <source>
        <dbReference type="EMBL" id="KAK7255236.1"/>
    </source>
</evidence>
<comment type="caution">
    <text evidence="8">The sequence shown here is derived from an EMBL/GenBank/DDBJ whole genome shotgun (WGS) entry which is preliminary data.</text>
</comment>
<evidence type="ECO:0000256" key="7">
    <source>
        <dbReference type="RuleBase" id="RU367102"/>
    </source>
</evidence>
<gene>
    <name evidence="8" type="ORF">RIF29_28642</name>
</gene>
<dbReference type="InterPro" id="IPR039455">
    <property type="entry name" value="EPFL"/>
</dbReference>
<comment type="similarity">
    <text evidence="2 7">Belongs to the plant cysteine rich small secretory peptide family. Epidermal patterning factor subfamily.</text>
</comment>
<keyword evidence="9" id="KW-1185">Reference proteome</keyword>
<evidence type="ECO:0000313" key="9">
    <source>
        <dbReference type="Proteomes" id="UP001372338"/>
    </source>
</evidence>
<dbReference type="Proteomes" id="UP001372338">
    <property type="component" value="Unassembled WGS sequence"/>
</dbReference>
<evidence type="ECO:0000256" key="4">
    <source>
        <dbReference type="ARBA" id="ARBA00022525"/>
    </source>
</evidence>
<comment type="function">
    <text evidence="7">Controls stomatal patterning.</text>
</comment>
<evidence type="ECO:0000256" key="6">
    <source>
        <dbReference type="ARBA" id="ARBA00023157"/>
    </source>
</evidence>
<evidence type="ECO:0000256" key="3">
    <source>
        <dbReference type="ARBA" id="ARBA00022473"/>
    </source>
</evidence>
<keyword evidence="3 7" id="KW-0217">Developmental protein</keyword>
<sequence>MTEANTFFHCVNFNFIGEEAMKSEHCTVYFKGNIAQLCTTHLKVSSSFSIIKFHTTHTLKCFIDSSLMASPAGRSYPLHQLKVATVVFIFFLSILPHKSGGSLVFKTSESLKEREMMIGSQPPACIKRCMNCMPCMPTLVVPNYQKWKAYEVLSHGEENDDTYYPLSWKCKCGDKLFQP</sequence>
<protein>
    <recommendedName>
        <fullName evidence="7">Epidermal patterning factor-like protein</fullName>
    </recommendedName>
</protein>
<evidence type="ECO:0000256" key="5">
    <source>
        <dbReference type="ARBA" id="ARBA00022729"/>
    </source>
</evidence>
<evidence type="ECO:0000256" key="1">
    <source>
        <dbReference type="ARBA" id="ARBA00004613"/>
    </source>
</evidence>
<keyword evidence="5" id="KW-0732">Signal</keyword>
<comment type="subcellular location">
    <subcellularLocation>
        <location evidence="1 7">Secreted</location>
    </subcellularLocation>
</comment>
<dbReference type="EMBL" id="JAYWIO010000006">
    <property type="protein sequence ID" value="KAK7255236.1"/>
    <property type="molecule type" value="Genomic_DNA"/>
</dbReference>
<keyword evidence="6" id="KW-1015">Disulfide bond</keyword>